<feature type="compositionally biased region" description="Polar residues" evidence="8">
    <location>
        <begin position="687"/>
        <end position="699"/>
    </location>
</feature>
<evidence type="ECO:0000256" key="8">
    <source>
        <dbReference type="SAM" id="MobiDB-lite"/>
    </source>
</evidence>
<feature type="compositionally biased region" description="Polar residues" evidence="8">
    <location>
        <begin position="326"/>
        <end position="338"/>
    </location>
</feature>
<gene>
    <name evidence="11" type="ORF">K435DRAFT_345687</name>
</gene>
<dbReference type="InterPro" id="IPR036873">
    <property type="entry name" value="Rhodanese-like_dom_sf"/>
</dbReference>
<comment type="similarity">
    <text evidence="2">Belongs to the peptidase C19 family.</text>
</comment>
<feature type="region of interest" description="Disordered" evidence="8">
    <location>
        <begin position="320"/>
        <end position="381"/>
    </location>
</feature>
<feature type="domain" description="Rhodanese" evidence="9">
    <location>
        <begin position="405"/>
        <end position="529"/>
    </location>
</feature>
<protein>
    <recommendedName>
        <fullName evidence="3">ubiquitinyl hydrolase 1</fullName>
        <ecNumber evidence="3">3.4.19.12</ecNumber>
    </recommendedName>
</protein>
<evidence type="ECO:0000259" key="9">
    <source>
        <dbReference type="PROSITE" id="PS50206"/>
    </source>
</evidence>
<evidence type="ECO:0000256" key="3">
    <source>
        <dbReference type="ARBA" id="ARBA00012759"/>
    </source>
</evidence>
<dbReference type="Pfam" id="PF00443">
    <property type="entry name" value="UCH"/>
    <property type="match status" value="1"/>
</dbReference>
<dbReference type="PROSITE" id="PS50206">
    <property type="entry name" value="RHODANESE_3"/>
    <property type="match status" value="1"/>
</dbReference>
<dbReference type="PANTHER" id="PTHR21646:SF95">
    <property type="entry name" value="UBIQUITIN CARBOXYL-TERMINAL HYDROLASE 4-RELATED"/>
    <property type="match status" value="1"/>
</dbReference>
<name>A0A4S8MK22_DENBC</name>
<dbReference type="InterPro" id="IPR050185">
    <property type="entry name" value="Ub_carboxyl-term_hydrolase"/>
</dbReference>
<dbReference type="Pfam" id="PF00581">
    <property type="entry name" value="Rhodanese"/>
    <property type="match status" value="1"/>
</dbReference>
<feature type="compositionally biased region" description="Low complexity" evidence="8">
    <location>
        <begin position="591"/>
        <end position="622"/>
    </location>
</feature>
<keyword evidence="5" id="KW-0833">Ubl conjugation pathway</keyword>
<dbReference type="GO" id="GO:0004843">
    <property type="term" value="F:cysteine-type deubiquitinase activity"/>
    <property type="evidence" value="ECO:0007669"/>
    <property type="project" value="UniProtKB-EC"/>
</dbReference>
<feature type="compositionally biased region" description="Polar residues" evidence="8">
    <location>
        <begin position="176"/>
        <end position="186"/>
    </location>
</feature>
<feature type="region of interest" description="Disordered" evidence="8">
    <location>
        <begin position="176"/>
        <end position="261"/>
    </location>
</feature>
<feature type="compositionally biased region" description="Polar residues" evidence="8">
    <location>
        <begin position="634"/>
        <end position="645"/>
    </location>
</feature>
<dbReference type="InterPro" id="IPR038765">
    <property type="entry name" value="Papain-like_cys_pep_sf"/>
</dbReference>
<feature type="region of interest" description="Disordered" evidence="8">
    <location>
        <begin position="821"/>
        <end position="854"/>
    </location>
</feature>
<dbReference type="PANTHER" id="PTHR21646">
    <property type="entry name" value="UBIQUITIN CARBOXYL-TERMINAL HYDROLASE"/>
    <property type="match status" value="1"/>
</dbReference>
<dbReference type="SUPFAM" id="SSF54001">
    <property type="entry name" value="Cysteine proteinases"/>
    <property type="match status" value="1"/>
</dbReference>
<evidence type="ECO:0000256" key="4">
    <source>
        <dbReference type="ARBA" id="ARBA00022670"/>
    </source>
</evidence>
<evidence type="ECO:0000256" key="1">
    <source>
        <dbReference type="ARBA" id="ARBA00000707"/>
    </source>
</evidence>
<evidence type="ECO:0000313" key="12">
    <source>
        <dbReference type="Proteomes" id="UP000297245"/>
    </source>
</evidence>
<evidence type="ECO:0000256" key="2">
    <source>
        <dbReference type="ARBA" id="ARBA00009085"/>
    </source>
</evidence>
<dbReference type="InterPro" id="IPR001394">
    <property type="entry name" value="Peptidase_C19_UCH"/>
</dbReference>
<feature type="compositionally biased region" description="Polar residues" evidence="8">
    <location>
        <begin position="825"/>
        <end position="841"/>
    </location>
</feature>
<feature type="compositionally biased region" description="Low complexity" evidence="8">
    <location>
        <begin position="558"/>
        <end position="582"/>
    </location>
</feature>
<accession>A0A4S8MK22</accession>
<dbReference type="Proteomes" id="UP000297245">
    <property type="component" value="Unassembled WGS sequence"/>
</dbReference>
<evidence type="ECO:0000256" key="7">
    <source>
        <dbReference type="ARBA" id="ARBA00022807"/>
    </source>
</evidence>
<comment type="catalytic activity">
    <reaction evidence="1">
        <text>Thiol-dependent hydrolysis of ester, thioester, amide, peptide and isopeptide bonds formed by the C-terminal Gly of ubiquitin (a 76-residue protein attached to proteins as an intracellular targeting signal).</text>
        <dbReference type="EC" id="3.4.19.12"/>
    </reaction>
</comment>
<dbReference type="PROSITE" id="PS50235">
    <property type="entry name" value="USP_3"/>
    <property type="match status" value="1"/>
</dbReference>
<dbReference type="GO" id="GO:0006508">
    <property type="term" value="P:proteolysis"/>
    <property type="evidence" value="ECO:0007669"/>
    <property type="project" value="UniProtKB-KW"/>
</dbReference>
<feature type="compositionally biased region" description="Low complexity" evidence="8">
    <location>
        <begin position="728"/>
        <end position="764"/>
    </location>
</feature>
<reference evidence="11 12" key="1">
    <citation type="journal article" date="2019" name="Nat. Ecol. Evol.">
        <title>Megaphylogeny resolves global patterns of mushroom evolution.</title>
        <authorList>
            <person name="Varga T."/>
            <person name="Krizsan K."/>
            <person name="Foldi C."/>
            <person name="Dima B."/>
            <person name="Sanchez-Garcia M."/>
            <person name="Sanchez-Ramirez S."/>
            <person name="Szollosi G.J."/>
            <person name="Szarkandi J.G."/>
            <person name="Papp V."/>
            <person name="Albert L."/>
            <person name="Andreopoulos W."/>
            <person name="Angelini C."/>
            <person name="Antonin V."/>
            <person name="Barry K.W."/>
            <person name="Bougher N.L."/>
            <person name="Buchanan P."/>
            <person name="Buyck B."/>
            <person name="Bense V."/>
            <person name="Catcheside P."/>
            <person name="Chovatia M."/>
            <person name="Cooper J."/>
            <person name="Damon W."/>
            <person name="Desjardin D."/>
            <person name="Finy P."/>
            <person name="Geml J."/>
            <person name="Haridas S."/>
            <person name="Hughes K."/>
            <person name="Justo A."/>
            <person name="Karasinski D."/>
            <person name="Kautmanova I."/>
            <person name="Kiss B."/>
            <person name="Kocsube S."/>
            <person name="Kotiranta H."/>
            <person name="LaButti K.M."/>
            <person name="Lechner B.E."/>
            <person name="Liimatainen K."/>
            <person name="Lipzen A."/>
            <person name="Lukacs Z."/>
            <person name="Mihaltcheva S."/>
            <person name="Morgado L.N."/>
            <person name="Niskanen T."/>
            <person name="Noordeloos M.E."/>
            <person name="Ohm R.A."/>
            <person name="Ortiz-Santana B."/>
            <person name="Ovrebo C."/>
            <person name="Racz N."/>
            <person name="Riley R."/>
            <person name="Savchenko A."/>
            <person name="Shiryaev A."/>
            <person name="Soop K."/>
            <person name="Spirin V."/>
            <person name="Szebenyi C."/>
            <person name="Tomsovsky M."/>
            <person name="Tulloss R.E."/>
            <person name="Uehling J."/>
            <person name="Grigoriev I.V."/>
            <person name="Vagvolgyi C."/>
            <person name="Papp T."/>
            <person name="Martin F.M."/>
            <person name="Miettinen O."/>
            <person name="Hibbett D.S."/>
            <person name="Nagy L.G."/>
        </authorList>
    </citation>
    <scope>NUCLEOTIDE SEQUENCE [LARGE SCALE GENOMIC DNA]</scope>
    <source>
        <strain evidence="11 12">CBS 962.96</strain>
    </source>
</reference>
<dbReference type="PROSITE" id="PS00972">
    <property type="entry name" value="USP_1"/>
    <property type="match status" value="1"/>
</dbReference>
<dbReference type="Gene3D" id="3.90.70.10">
    <property type="entry name" value="Cysteine proteinases"/>
    <property type="match status" value="1"/>
</dbReference>
<feature type="compositionally biased region" description="Low complexity" evidence="8">
    <location>
        <begin position="227"/>
        <end position="243"/>
    </location>
</feature>
<evidence type="ECO:0000256" key="6">
    <source>
        <dbReference type="ARBA" id="ARBA00022801"/>
    </source>
</evidence>
<feature type="compositionally biased region" description="Polar residues" evidence="8">
    <location>
        <begin position="765"/>
        <end position="780"/>
    </location>
</feature>
<feature type="compositionally biased region" description="Pro residues" evidence="8">
    <location>
        <begin position="210"/>
        <end position="226"/>
    </location>
</feature>
<dbReference type="GO" id="GO:0016579">
    <property type="term" value="P:protein deubiquitination"/>
    <property type="evidence" value="ECO:0007669"/>
    <property type="project" value="InterPro"/>
</dbReference>
<dbReference type="AlphaFoldDB" id="A0A4S8MK22"/>
<feature type="domain" description="USP" evidence="10">
    <location>
        <begin position="875"/>
        <end position="1232"/>
    </location>
</feature>
<dbReference type="EMBL" id="ML179076">
    <property type="protein sequence ID" value="THV02554.1"/>
    <property type="molecule type" value="Genomic_DNA"/>
</dbReference>
<evidence type="ECO:0000256" key="5">
    <source>
        <dbReference type="ARBA" id="ARBA00022786"/>
    </source>
</evidence>
<dbReference type="CDD" id="cd02674">
    <property type="entry name" value="Peptidase_C19R"/>
    <property type="match status" value="1"/>
</dbReference>
<dbReference type="EC" id="3.4.19.12" evidence="3"/>
<keyword evidence="6" id="KW-0378">Hydrolase</keyword>
<feature type="compositionally biased region" description="Low complexity" evidence="8">
    <location>
        <begin position="251"/>
        <end position="260"/>
    </location>
</feature>
<dbReference type="InterPro" id="IPR018200">
    <property type="entry name" value="USP_CS"/>
</dbReference>
<evidence type="ECO:0000313" key="11">
    <source>
        <dbReference type="EMBL" id="THV02554.1"/>
    </source>
</evidence>
<feature type="compositionally biased region" description="Low complexity" evidence="8">
    <location>
        <begin position="700"/>
        <end position="715"/>
    </location>
</feature>
<keyword evidence="12" id="KW-1185">Reference proteome</keyword>
<sequence>MPGVSILPQLPAIPSFEPQSPSNSFQTDDLSIPELKKFAQASVRELTQGASALALINTARAQYSLALKCENDGDLKGALVGFIKAATLAQSIFGTKEYGSDSVKKELSVSFKELLESKGGLTDRLKAVEEKLRALEKQQQQQQHTTPSDGPVSKPGGSIADRMRSLQSNGLAIQTANKRVSTSIQKPASPASPATRLPPPSPGHTSTSALPPPSPITIPAPIPPSSSSPGHSPGPHSFVSPSTLGPPSPSSSPSSSPTVPNYSLSEFKSHFPSIDELDENPTFSLPSVPTGLLKEKNSITDLGSGPIPISPIPSFALRDFDPLERPSSTPITHITNAFPSRPASPAKPLGVPVKPSGLSSSISSSPRDDPIPISRSPSSLTSAVNRTTIPNRNTCTPKELAGYLKEYKVLLLDVRHRQEFDRERIKTDAPVVCVEPQVLGRGDLTAQKIEDSMIIAPTSESTSFANRNKFELVVLYDQNSTSYESPASPLSALQSAIAEKEFRKSLRRMPMLLVGGLDAWKKDIGMREVTGSVEGQSGHLLNGAGLNGIGSGYGSGSGTPSLPSSTSPTPSSGSMSSPPLKSRNPFAAGGSLASSPVISASSSLNGMSSASSTSTATMTTDSGPHIWTPRSRADTTSVAVGSSSNGKEHRSNQSLDYNYSGGHARSPAESNYAPGGLNKRPGIRGVPSSSSLSQTIAENSASPSFSPTSTGTPISYPSFARHTQTNDYSSPSSSSTSLHSYSQSQSYPHSSVYHPSPSPFASASQFDITSPPQASINPSLSRRRSDYIDQSQEALSGLQHARSPIEYPELSLSSQHILRPPPAAASNSLVERQSARQSSLPPTGLNGTALAPPVPPRIPSDWPVRYWPDSPIGTSGLKNLGNTCYMNAPIQCLSATAPFARFFTEGRWKNAVNTQNKMGSKGALTGGFAQLLRMMWSGDMPYLTPADFRRTVCLQNSQYNGTDQHDSQEFLSFLLDGIHEDLNRILVRPNNTRTPEEEEKLERLPAQVASEQEWKLWRESNDSVIVDYFQGQFRNQLRCRICDKTSTTYNAFSILSVPIHGRSGKVPLQRCLDAFFNTEVLEKDDAWDCPRCKTKRTATKQLSLARLPPILVIHLKRFEANGRFSDKIDTFVDFPLRSLDMTGYMPPPLPAGVDAGGAIQMGGTDDPRTQVPPYKYDLYGVTNHVGNLSSGHYTAFVASRGGWMYCDDSVIKSVDSKQVVSQKAYVLFYKRTRT</sequence>
<dbReference type="PROSITE" id="PS00973">
    <property type="entry name" value="USP_2"/>
    <property type="match status" value="1"/>
</dbReference>
<keyword evidence="7" id="KW-0788">Thiol protease</keyword>
<keyword evidence="4" id="KW-0645">Protease</keyword>
<feature type="region of interest" description="Disordered" evidence="8">
    <location>
        <begin position="551"/>
        <end position="783"/>
    </location>
</feature>
<dbReference type="Gene3D" id="3.40.250.10">
    <property type="entry name" value="Rhodanese-like domain"/>
    <property type="match status" value="1"/>
</dbReference>
<dbReference type="OrthoDB" id="292964at2759"/>
<evidence type="ECO:0000259" key="10">
    <source>
        <dbReference type="PROSITE" id="PS50235"/>
    </source>
</evidence>
<dbReference type="InterPro" id="IPR001763">
    <property type="entry name" value="Rhodanese-like_dom"/>
</dbReference>
<proteinExistence type="inferred from homology"/>
<feature type="compositionally biased region" description="Low complexity" evidence="8">
    <location>
        <begin position="359"/>
        <end position="379"/>
    </location>
</feature>
<organism evidence="11 12">
    <name type="scientific">Dendrothele bispora (strain CBS 962.96)</name>
    <dbReference type="NCBI Taxonomy" id="1314807"/>
    <lineage>
        <taxon>Eukaryota</taxon>
        <taxon>Fungi</taxon>
        <taxon>Dikarya</taxon>
        <taxon>Basidiomycota</taxon>
        <taxon>Agaricomycotina</taxon>
        <taxon>Agaricomycetes</taxon>
        <taxon>Agaricomycetidae</taxon>
        <taxon>Agaricales</taxon>
        <taxon>Agaricales incertae sedis</taxon>
        <taxon>Dendrothele</taxon>
    </lineage>
</organism>
<feature type="region of interest" description="Disordered" evidence="8">
    <location>
        <begin position="134"/>
        <end position="161"/>
    </location>
</feature>
<dbReference type="SUPFAM" id="SSF52821">
    <property type="entry name" value="Rhodanese/Cell cycle control phosphatase"/>
    <property type="match status" value="1"/>
</dbReference>
<dbReference type="InterPro" id="IPR028889">
    <property type="entry name" value="USP"/>
</dbReference>